<accession>A0AAV5UHU6</accession>
<keyword evidence="1" id="KW-0472">Membrane</keyword>
<feature type="transmembrane region" description="Helical" evidence="1">
    <location>
        <begin position="47"/>
        <end position="71"/>
    </location>
</feature>
<keyword evidence="3" id="KW-1185">Reference proteome</keyword>
<comment type="caution">
    <text evidence="2">The sequence shown here is derived from an EMBL/GenBank/DDBJ whole genome shotgun (WGS) entry which is preliminary data.</text>
</comment>
<evidence type="ECO:0000313" key="3">
    <source>
        <dbReference type="Proteomes" id="UP001432027"/>
    </source>
</evidence>
<keyword evidence="1" id="KW-1133">Transmembrane helix</keyword>
<proteinExistence type="predicted"/>
<evidence type="ECO:0000256" key="1">
    <source>
        <dbReference type="SAM" id="Phobius"/>
    </source>
</evidence>
<reference evidence="2" key="1">
    <citation type="submission" date="2023-10" db="EMBL/GenBank/DDBJ databases">
        <title>Genome assembly of Pristionchus species.</title>
        <authorList>
            <person name="Yoshida K."/>
            <person name="Sommer R.J."/>
        </authorList>
    </citation>
    <scope>NUCLEOTIDE SEQUENCE</scope>
    <source>
        <strain evidence="2">RS0144</strain>
    </source>
</reference>
<name>A0AAV5UHU6_9BILA</name>
<keyword evidence="1" id="KW-0812">Transmembrane</keyword>
<protein>
    <recommendedName>
        <fullName evidence="4">G protein-coupled receptor</fullName>
    </recommendedName>
</protein>
<feature type="transmembrane region" description="Helical" evidence="1">
    <location>
        <begin position="16"/>
        <end position="35"/>
    </location>
</feature>
<evidence type="ECO:0008006" key="4">
    <source>
        <dbReference type="Google" id="ProtNLM"/>
    </source>
</evidence>
<evidence type="ECO:0000313" key="2">
    <source>
        <dbReference type="EMBL" id="GMT06532.1"/>
    </source>
</evidence>
<dbReference type="EMBL" id="BTSX01000006">
    <property type="protein sequence ID" value="GMT06532.1"/>
    <property type="molecule type" value="Genomic_DNA"/>
</dbReference>
<sequence>MWYELSLLVQSSRDRVFSHFHPLLFVLLPLIESVLRSHACTISITSLIRLFALAASAGHVHLLFHSLLIFLSCVPCPLPHDRNFCG</sequence>
<gene>
    <name evidence="2" type="ORF">PENTCL1PPCAC_28706</name>
</gene>
<dbReference type="AlphaFoldDB" id="A0AAV5UHU6"/>
<dbReference type="Proteomes" id="UP001432027">
    <property type="component" value="Unassembled WGS sequence"/>
</dbReference>
<organism evidence="2 3">
    <name type="scientific">Pristionchus entomophagus</name>
    <dbReference type="NCBI Taxonomy" id="358040"/>
    <lineage>
        <taxon>Eukaryota</taxon>
        <taxon>Metazoa</taxon>
        <taxon>Ecdysozoa</taxon>
        <taxon>Nematoda</taxon>
        <taxon>Chromadorea</taxon>
        <taxon>Rhabditida</taxon>
        <taxon>Rhabditina</taxon>
        <taxon>Diplogasteromorpha</taxon>
        <taxon>Diplogasteroidea</taxon>
        <taxon>Neodiplogasteridae</taxon>
        <taxon>Pristionchus</taxon>
    </lineage>
</organism>